<evidence type="ECO:0000313" key="2">
    <source>
        <dbReference type="EMBL" id="NIK73382.1"/>
    </source>
</evidence>
<proteinExistence type="predicted"/>
<dbReference type="InterPro" id="IPR003615">
    <property type="entry name" value="HNH_nuc"/>
</dbReference>
<dbReference type="AlphaFoldDB" id="A0A846MPR9"/>
<dbReference type="Gene3D" id="1.10.30.50">
    <property type="match status" value="1"/>
</dbReference>
<dbReference type="Proteomes" id="UP000537126">
    <property type="component" value="Unassembled WGS sequence"/>
</dbReference>
<dbReference type="SMART" id="SM00507">
    <property type="entry name" value="HNHc"/>
    <property type="match status" value="1"/>
</dbReference>
<dbReference type="CDD" id="cd00085">
    <property type="entry name" value="HNHc"/>
    <property type="match status" value="1"/>
</dbReference>
<dbReference type="InterPro" id="IPR029471">
    <property type="entry name" value="HNH_5"/>
</dbReference>
<dbReference type="Pfam" id="PF14279">
    <property type="entry name" value="HNH_5"/>
    <property type="match status" value="1"/>
</dbReference>
<evidence type="ECO:0000259" key="1">
    <source>
        <dbReference type="SMART" id="SM00507"/>
    </source>
</evidence>
<dbReference type="EMBL" id="JAASRN010000001">
    <property type="protein sequence ID" value="NIK73382.1"/>
    <property type="molecule type" value="Genomic_DNA"/>
</dbReference>
<comment type="caution">
    <text evidence="2">The sequence shown here is derived from an EMBL/GenBank/DDBJ whole genome shotgun (WGS) entry which is preliminary data.</text>
</comment>
<feature type="domain" description="HNH nuclease" evidence="1">
    <location>
        <begin position="70"/>
        <end position="120"/>
    </location>
</feature>
<evidence type="ECO:0000313" key="3">
    <source>
        <dbReference type="Proteomes" id="UP000537126"/>
    </source>
</evidence>
<accession>A0A846MPR9</accession>
<gene>
    <name evidence="2" type="ORF">FHS56_000868</name>
</gene>
<dbReference type="PANTHER" id="PTHR33877:SF2">
    <property type="entry name" value="OS07G0170200 PROTEIN"/>
    <property type="match status" value="1"/>
</dbReference>
<reference evidence="2 3" key="1">
    <citation type="submission" date="2020-03" db="EMBL/GenBank/DDBJ databases">
        <title>Genomic Encyclopedia of Type Strains, Phase IV (KMG-IV): sequencing the most valuable type-strain genomes for metagenomic binning, comparative biology and taxonomic classification.</title>
        <authorList>
            <person name="Goeker M."/>
        </authorList>
    </citation>
    <scope>NUCLEOTIDE SEQUENCE [LARGE SCALE GENOMIC DNA]</scope>
    <source>
        <strain evidence="2 3">DSM 5718</strain>
    </source>
</reference>
<dbReference type="RefSeq" id="WP_166918624.1">
    <property type="nucleotide sequence ID" value="NZ_JAASRN010000001.1"/>
</dbReference>
<organism evidence="2 3">
    <name type="scientific">Thermonema lapsum</name>
    <dbReference type="NCBI Taxonomy" id="28195"/>
    <lineage>
        <taxon>Bacteria</taxon>
        <taxon>Pseudomonadati</taxon>
        <taxon>Bacteroidota</taxon>
        <taxon>Cytophagia</taxon>
        <taxon>Cytophagales</taxon>
        <taxon>Thermonemataceae</taxon>
        <taxon>Thermonema</taxon>
    </lineage>
</organism>
<name>A0A846MPR9_9BACT</name>
<dbReference type="InterPro" id="IPR052892">
    <property type="entry name" value="NA-targeting_endonuclease"/>
</dbReference>
<protein>
    <recommendedName>
        <fullName evidence="1">HNH nuclease domain-containing protein</fullName>
    </recommendedName>
</protein>
<dbReference type="PANTHER" id="PTHR33877">
    <property type="entry name" value="SLL1193 PROTEIN"/>
    <property type="match status" value="1"/>
</dbReference>
<sequence>MGKVLILNQDYSALTVCSAQKAFILLYLQKAELVKENPRQKLCTVNQAYPMPLVIRLHRYVNIPYKGVMLSRQNIFRRDGYSCQYCGSKHDLTLDHVLPRSRGGKSSWTNLVTACKRCNSKKGDLTPEEAGMPLRRRPYRPSFVVFLRNLSGGVVDAWMPFLGGQEV</sequence>
<keyword evidence="3" id="KW-1185">Reference proteome</keyword>